<evidence type="ECO:0000256" key="1">
    <source>
        <dbReference type="ARBA" id="ARBA00023015"/>
    </source>
</evidence>
<dbReference type="SUPFAM" id="SSF48498">
    <property type="entry name" value="Tetracyclin repressor-like, C-terminal domain"/>
    <property type="match status" value="1"/>
</dbReference>
<name>A0A1I4YK47_9GAMM</name>
<dbReference type="InterPro" id="IPR009057">
    <property type="entry name" value="Homeodomain-like_sf"/>
</dbReference>
<dbReference type="EMBL" id="FOVG01000001">
    <property type="protein sequence ID" value="SFN38451.1"/>
    <property type="molecule type" value="Genomic_DNA"/>
</dbReference>
<feature type="domain" description="HTH tetR-type" evidence="5">
    <location>
        <begin position="1"/>
        <end position="61"/>
    </location>
</feature>
<keyword evidence="2 4" id="KW-0238">DNA-binding</keyword>
<evidence type="ECO:0000256" key="4">
    <source>
        <dbReference type="PROSITE-ProRule" id="PRU00335"/>
    </source>
</evidence>
<dbReference type="InterPro" id="IPR001647">
    <property type="entry name" value="HTH_TetR"/>
</dbReference>
<evidence type="ECO:0000313" key="6">
    <source>
        <dbReference type="EMBL" id="SFN38451.1"/>
    </source>
</evidence>
<feature type="DNA-binding region" description="H-T-H motif" evidence="4">
    <location>
        <begin position="24"/>
        <end position="43"/>
    </location>
</feature>
<dbReference type="OrthoDB" id="116240at2"/>
<dbReference type="Gene3D" id="1.10.357.10">
    <property type="entry name" value="Tetracycline Repressor, domain 2"/>
    <property type="match status" value="1"/>
</dbReference>
<dbReference type="InterPro" id="IPR050109">
    <property type="entry name" value="HTH-type_TetR-like_transc_reg"/>
</dbReference>
<keyword evidence="7" id="KW-1185">Reference proteome</keyword>
<organism evidence="6 7">
    <name type="scientific">Candidatus Pantoea varia</name>
    <dbReference type="NCBI Taxonomy" id="1881036"/>
    <lineage>
        <taxon>Bacteria</taxon>
        <taxon>Pseudomonadati</taxon>
        <taxon>Pseudomonadota</taxon>
        <taxon>Gammaproteobacteria</taxon>
        <taxon>Enterobacterales</taxon>
        <taxon>Erwiniaceae</taxon>
        <taxon>Pantoea</taxon>
    </lineage>
</organism>
<dbReference type="Pfam" id="PF00440">
    <property type="entry name" value="TetR_N"/>
    <property type="match status" value="1"/>
</dbReference>
<evidence type="ECO:0000256" key="3">
    <source>
        <dbReference type="ARBA" id="ARBA00023163"/>
    </source>
</evidence>
<evidence type="ECO:0000259" key="5">
    <source>
        <dbReference type="PROSITE" id="PS50977"/>
    </source>
</evidence>
<dbReference type="Proteomes" id="UP000198968">
    <property type="component" value="Unassembled WGS sequence"/>
</dbReference>
<keyword evidence="3" id="KW-0804">Transcription</keyword>
<evidence type="ECO:0000256" key="2">
    <source>
        <dbReference type="ARBA" id="ARBA00023125"/>
    </source>
</evidence>
<dbReference type="PRINTS" id="PR00455">
    <property type="entry name" value="HTHTETR"/>
</dbReference>
<reference evidence="7" key="1">
    <citation type="submission" date="2016-10" db="EMBL/GenBank/DDBJ databases">
        <authorList>
            <person name="Varghese N."/>
            <person name="Submissions S."/>
        </authorList>
    </citation>
    <scope>NUCLEOTIDE SEQUENCE [LARGE SCALE GENOMIC DNA]</scope>
    <source>
        <strain evidence="7">OV426</strain>
    </source>
</reference>
<dbReference type="GO" id="GO:0000976">
    <property type="term" value="F:transcription cis-regulatory region binding"/>
    <property type="evidence" value="ECO:0007669"/>
    <property type="project" value="TreeGrafter"/>
</dbReference>
<dbReference type="FunFam" id="1.10.10.60:FF:000141">
    <property type="entry name" value="TetR family transcriptional regulator"/>
    <property type="match status" value="1"/>
</dbReference>
<dbReference type="PANTHER" id="PTHR30055:SF234">
    <property type="entry name" value="HTH-TYPE TRANSCRIPTIONAL REGULATOR BETI"/>
    <property type="match status" value="1"/>
</dbReference>
<keyword evidence="1" id="KW-0805">Transcription regulation</keyword>
<proteinExistence type="predicted"/>
<sequence length="180" mass="19878">MKKRNDIIQAAERLFYTHGFHATSTDQLCREAGVSTRTLYHHFASREALTSAVLSAREERFMADLLPSQQPEAIAQLFVVLGDWTKANGAHGCFFLKAWGEYAARDSELAAQALAFRATMRHYITQCVTHLNGAEDRQLSDAIWILFEGAITTALLTGPAAARQAAQVARQLLRQNGVTG</sequence>
<dbReference type="PANTHER" id="PTHR30055">
    <property type="entry name" value="HTH-TYPE TRANSCRIPTIONAL REGULATOR RUTR"/>
    <property type="match status" value="1"/>
</dbReference>
<dbReference type="RefSeq" id="WP_090961455.1">
    <property type="nucleotide sequence ID" value="NZ_FOVG01000001.1"/>
</dbReference>
<accession>A0A1I4YK47</accession>
<dbReference type="InterPro" id="IPR036271">
    <property type="entry name" value="Tet_transcr_reg_TetR-rel_C_sf"/>
</dbReference>
<evidence type="ECO:0000313" key="7">
    <source>
        <dbReference type="Proteomes" id="UP000198968"/>
    </source>
</evidence>
<dbReference type="SUPFAM" id="SSF46689">
    <property type="entry name" value="Homeodomain-like"/>
    <property type="match status" value="1"/>
</dbReference>
<gene>
    <name evidence="6" type="ORF">SAMN05428971_1244</name>
</gene>
<dbReference type="AlphaFoldDB" id="A0A1I4YK47"/>
<protein>
    <submittedName>
        <fullName evidence="6">Transcriptional regulator, TetR family</fullName>
    </submittedName>
</protein>
<dbReference type="PROSITE" id="PS50977">
    <property type="entry name" value="HTH_TETR_2"/>
    <property type="match status" value="1"/>
</dbReference>
<dbReference type="GO" id="GO:0003700">
    <property type="term" value="F:DNA-binding transcription factor activity"/>
    <property type="evidence" value="ECO:0007669"/>
    <property type="project" value="TreeGrafter"/>
</dbReference>